<gene>
    <name evidence="1" type="ORF">L6452_13273</name>
</gene>
<accession>A0ACB9CHP0</accession>
<proteinExistence type="predicted"/>
<name>A0ACB9CHP0_ARCLA</name>
<keyword evidence="2" id="KW-1185">Reference proteome</keyword>
<protein>
    <submittedName>
        <fullName evidence="1">Uncharacterized protein</fullName>
    </submittedName>
</protein>
<evidence type="ECO:0000313" key="1">
    <source>
        <dbReference type="EMBL" id="KAI3733817.1"/>
    </source>
</evidence>
<dbReference type="EMBL" id="CM042050">
    <property type="protein sequence ID" value="KAI3733817.1"/>
    <property type="molecule type" value="Genomic_DNA"/>
</dbReference>
<sequence length="82" mass="9570">MFDMARSTTRFKFSESRRLGLGIEDLDYVFKLLDDVLGISKNLTFTQKNQNANVGLEQRDISKVWHTELRPKRSRWLSGGFC</sequence>
<reference evidence="2" key="1">
    <citation type="journal article" date="2022" name="Mol. Ecol. Resour.">
        <title>The genomes of chicory, endive, great burdock and yacon provide insights into Asteraceae palaeo-polyploidization history and plant inulin production.</title>
        <authorList>
            <person name="Fan W."/>
            <person name="Wang S."/>
            <person name="Wang H."/>
            <person name="Wang A."/>
            <person name="Jiang F."/>
            <person name="Liu H."/>
            <person name="Zhao H."/>
            <person name="Xu D."/>
            <person name="Zhang Y."/>
        </authorList>
    </citation>
    <scope>NUCLEOTIDE SEQUENCE [LARGE SCALE GENOMIC DNA]</scope>
    <source>
        <strain evidence="2">cv. Niubang</strain>
    </source>
</reference>
<dbReference type="Proteomes" id="UP001055879">
    <property type="component" value="Linkage Group LG04"/>
</dbReference>
<evidence type="ECO:0000313" key="2">
    <source>
        <dbReference type="Proteomes" id="UP001055879"/>
    </source>
</evidence>
<comment type="caution">
    <text evidence="1">The sequence shown here is derived from an EMBL/GenBank/DDBJ whole genome shotgun (WGS) entry which is preliminary data.</text>
</comment>
<reference evidence="1 2" key="2">
    <citation type="journal article" date="2022" name="Mol. Ecol. Resour.">
        <title>The genomes of chicory, endive, great burdock and yacon provide insights into Asteraceae paleo-polyploidization history and plant inulin production.</title>
        <authorList>
            <person name="Fan W."/>
            <person name="Wang S."/>
            <person name="Wang H."/>
            <person name="Wang A."/>
            <person name="Jiang F."/>
            <person name="Liu H."/>
            <person name="Zhao H."/>
            <person name="Xu D."/>
            <person name="Zhang Y."/>
        </authorList>
    </citation>
    <scope>NUCLEOTIDE SEQUENCE [LARGE SCALE GENOMIC DNA]</scope>
    <source>
        <strain evidence="2">cv. Niubang</strain>
    </source>
</reference>
<organism evidence="1 2">
    <name type="scientific">Arctium lappa</name>
    <name type="common">Greater burdock</name>
    <name type="synonym">Lappa major</name>
    <dbReference type="NCBI Taxonomy" id="4217"/>
    <lineage>
        <taxon>Eukaryota</taxon>
        <taxon>Viridiplantae</taxon>
        <taxon>Streptophyta</taxon>
        <taxon>Embryophyta</taxon>
        <taxon>Tracheophyta</taxon>
        <taxon>Spermatophyta</taxon>
        <taxon>Magnoliopsida</taxon>
        <taxon>eudicotyledons</taxon>
        <taxon>Gunneridae</taxon>
        <taxon>Pentapetalae</taxon>
        <taxon>asterids</taxon>
        <taxon>campanulids</taxon>
        <taxon>Asterales</taxon>
        <taxon>Asteraceae</taxon>
        <taxon>Carduoideae</taxon>
        <taxon>Cardueae</taxon>
        <taxon>Arctiinae</taxon>
        <taxon>Arctium</taxon>
    </lineage>
</organism>